<dbReference type="OrthoDB" id="9785164at2"/>
<dbReference type="Proteomes" id="UP000223913">
    <property type="component" value="Unassembled WGS sequence"/>
</dbReference>
<dbReference type="PANTHER" id="PTHR30055">
    <property type="entry name" value="HTH-TYPE TRANSCRIPTIONAL REGULATOR RUTR"/>
    <property type="match status" value="1"/>
</dbReference>
<keyword evidence="5" id="KW-1185">Reference proteome</keyword>
<dbReference type="PRINTS" id="PR00455">
    <property type="entry name" value="HTHTETR"/>
</dbReference>
<proteinExistence type="predicted"/>
<dbReference type="PANTHER" id="PTHR30055:SF223">
    <property type="entry name" value="HTH-TYPE TRANSCRIPTIONAL REGULATOR UIDR"/>
    <property type="match status" value="1"/>
</dbReference>
<reference evidence="4 5" key="1">
    <citation type="submission" date="2017-10" db="EMBL/GenBank/DDBJ databases">
        <title>The draft genome sequence of Lewinella nigricans NBRC 102662.</title>
        <authorList>
            <person name="Wang K."/>
        </authorList>
    </citation>
    <scope>NUCLEOTIDE SEQUENCE [LARGE SCALE GENOMIC DNA]</scope>
    <source>
        <strain evidence="4 5">NBRC 102662</strain>
    </source>
</reference>
<dbReference type="Pfam" id="PF00440">
    <property type="entry name" value="TetR_N"/>
    <property type="match status" value="1"/>
</dbReference>
<dbReference type="EMBL" id="PDUD01000029">
    <property type="protein sequence ID" value="PHN03814.1"/>
    <property type="molecule type" value="Genomic_DNA"/>
</dbReference>
<protein>
    <submittedName>
        <fullName evidence="4">TetR family transcriptional regulator</fullName>
    </submittedName>
</protein>
<organism evidence="4 5">
    <name type="scientific">Flavilitoribacter nigricans (strain ATCC 23147 / DSM 23189 / NBRC 102662 / NCIMB 1420 / SS-2)</name>
    <name type="common">Lewinella nigricans</name>
    <dbReference type="NCBI Taxonomy" id="1122177"/>
    <lineage>
        <taxon>Bacteria</taxon>
        <taxon>Pseudomonadati</taxon>
        <taxon>Bacteroidota</taxon>
        <taxon>Saprospiria</taxon>
        <taxon>Saprospirales</taxon>
        <taxon>Lewinellaceae</taxon>
        <taxon>Flavilitoribacter</taxon>
    </lineage>
</organism>
<evidence type="ECO:0000256" key="1">
    <source>
        <dbReference type="ARBA" id="ARBA00023125"/>
    </source>
</evidence>
<dbReference type="AlphaFoldDB" id="A0A2D0N5N5"/>
<evidence type="ECO:0000259" key="3">
    <source>
        <dbReference type="PROSITE" id="PS50977"/>
    </source>
</evidence>
<evidence type="ECO:0000313" key="5">
    <source>
        <dbReference type="Proteomes" id="UP000223913"/>
    </source>
</evidence>
<name>A0A2D0N5N5_FLAN2</name>
<accession>A0A2D0N5N5</accession>
<sequence length="209" mass="24320">MASTKQKILAAALQLFNRDGLVNVRLQHIADEAFVSVGNLAYHYANKEAIVLAIYETLAQRQEALLTEYRIVPLFDNIDRLIRLSFHLQQDYIFFYLDTLEISRAYPAVAAAHRQHIVPQIGQLRAMLDFNAARGALVSEPVSGAFDQLSEQLWMTMDFWRYQRAVRAEDYNNEPAYRQAVWALLLPYFTAMGKLEYQQMLEHPYDFYF</sequence>
<evidence type="ECO:0000256" key="2">
    <source>
        <dbReference type="PROSITE-ProRule" id="PRU00335"/>
    </source>
</evidence>
<dbReference type="Gene3D" id="1.10.357.10">
    <property type="entry name" value="Tetracycline Repressor, domain 2"/>
    <property type="match status" value="1"/>
</dbReference>
<dbReference type="RefSeq" id="WP_099152846.1">
    <property type="nucleotide sequence ID" value="NZ_PDUD01000029.1"/>
</dbReference>
<feature type="domain" description="HTH tetR-type" evidence="3">
    <location>
        <begin position="2"/>
        <end position="62"/>
    </location>
</feature>
<dbReference type="GO" id="GO:0000976">
    <property type="term" value="F:transcription cis-regulatory region binding"/>
    <property type="evidence" value="ECO:0007669"/>
    <property type="project" value="TreeGrafter"/>
</dbReference>
<dbReference type="GO" id="GO:0003700">
    <property type="term" value="F:DNA-binding transcription factor activity"/>
    <property type="evidence" value="ECO:0007669"/>
    <property type="project" value="TreeGrafter"/>
</dbReference>
<dbReference type="PROSITE" id="PS50977">
    <property type="entry name" value="HTH_TETR_2"/>
    <property type="match status" value="1"/>
</dbReference>
<comment type="caution">
    <text evidence="4">The sequence shown here is derived from an EMBL/GenBank/DDBJ whole genome shotgun (WGS) entry which is preliminary data.</text>
</comment>
<dbReference type="SUPFAM" id="SSF46689">
    <property type="entry name" value="Homeodomain-like"/>
    <property type="match status" value="1"/>
</dbReference>
<dbReference type="InterPro" id="IPR050109">
    <property type="entry name" value="HTH-type_TetR-like_transc_reg"/>
</dbReference>
<dbReference type="InterPro" id="IPR025722">
    <property type="entry name" value="TetR"/>
</dbReference>
<keyword evidence="1 2" id="KW-0238">DNA-binding</keyword>
<feature type="DNA-binding region" description="H-T-H motif" evidence="2">
    <location>
        <begin position="25"/>
        <end position="44"/>
    </location>
</feature>
<gene>
    <name evidence="4" type="ORF">CRP01_25020</name>
</gene>
<dbReference type="InterPro" id="IPR001647">
    <property type="entry name" value="HTH_TetR"/>
</dbReference>
<dbReference type="Pfam" id="PF13972">
    <property type="entry name" value="TetR"/>
    <property type="match status" value="1"/>
</dbReference>
<dbReference type="InterPro" id="IPR009057">
    <property type="entry name" value="Homeodomain-like_sf"/>
</dbReference>
<evidence type="ECO:0000313" key="4">
    <source>
        <dbReference type="EMBL" id="PHN03814.1"/>
    </source>
</evidence>